<evidence type="ECO:0000256" key="6">
    <source>
        <dbReference type="ARBA" id="ARBA00022490"/>
    </source>
</evidence>
<dbReference type="InterPro" id="IPR000300">
    <property type="entry name" value="IPPc"/>
</dbReference>
<keyword evidence="7" id="KW-0378">Hydrolase</keyword>
<dbReference type="GO" id="GO:0005737">
    <property type="term" value="C:cytoplasm"/>
    <property type="evidence" value="ECO:0007669"/>
    <property type="project" value="UniProtKB-SubCell"/>
</dbReference>
<keyword evidence="6" id="KW-0963">Cytoplasm</keyword>
<evidence type="ECO:0000313" key="10">
    <source>
        <dbReference type="EMBL" id="KAG7661650.1"/>
    </source>
</evidence>
<keyword evidence="5" id="KW-0813">Transport</keyword>
<keyword evidence="11" id="KW-1185">Reference proteome</keyword>
<comment type="caution">
    <text evidence="10">The sequence shown here is derived from an EMBL/GenBank/DDBJ whole genome shotgun (WGS) entry which is preliminary data.</text>
</comment>
<evidence type="ECO:0000256" key="5">
    <source>
        <dbReference type="ARBA" id="ARBA00022448"/>
    </source>
</evidence>
<evidence type="ECO:0000256" key="7">
    <source>
        <dbReference type="ARBA" id="ARBA00022801"/>
    </source>
</evidence>
<dbReference type="Pfam" id="PF22669">
    <property type="entry name" value="Exo_endo_phos2"/>
    <property type="match status" value="1"/>
</dbReference>
<dbReference type="InterPro" id="IPR046985">
    <property type="entry name" value="IP5"/>
</dbReference>
<evidence type="ECO:0000313" key="11">
    <source>
        <dbReference type="Proteomes" id="UP000694255"/>
    </source>
</evidence>
<dbReference type="EMBL" id="JAGSYN010000215">
    <property type="protein sequence ID" value="KAG7661650.1"/>
    <property type="molecule type" value="Genomic_DNA"/>
</dbReference>
<proteinExistence type="inferred from homology"/>
<evidence type="ECO:0000256" key="3">
    <source>
        <dbReference type="ARBA" id="ARBA00009678"/>
    </source>
</evidence>
<dbReference type="PANTHER" id="PTHR11200:SF269">
    <property type="entry name" value="PHOSPHATIDYLINOSITOL 4,5-BISPHOSPHATE 5-PHOSPHATASE INP51"/>
    <property type="match status" value="1"/>
</dbReference>
<dbReference type="GO" id="GO:0015031">
    <property type="term" value="P:protein transport"/>
    <property type="evidence" value="ECO:0007669"/>
    <property type="project" value="UniProtKB-KW"/>
</dbReference>
<evidence type="ECO:0000259" key="9">
    <source>
        <dbReference type="PROSITE" id="PS50275"/>
    </source>
</evidence>
<gene>
    <name evidence="10" type="ORF">J8A68_004803</name>
</gene>
<dbReference type="PANTHER" id="PTHR11200">
    <property type="entry name" value="INOSITOL 5-PHOSPHATASE"/>
    <property type="match status" value="1"/>
</dbReference>
<accession>A0A8J5QHW6</accession>
<organism evidence="10 11">
    <name type="scientific">[Candida] subhashii</name>
    <dbReference type="NCBI Taxonomy" id="561895"/>
    <lineage>
        <taxon>Eukaryota</taxon>
        <taxon>Fungi</taxon>
        <taxon>Dikarya</taxon>
        <taxon>Ascomycota</taxon>
        <taxon>Saccharomycotina</taxon>
        <taxon>Pichiomycetes</taxon>
        <taxon>Debaryomycetaceae</taxon>
        <taxon>Spathaspora</taxon>
    </lineage>
</organism>
<name>A0A8J5QHW6_9ASCO</name>
<comment type="similarity">
    <text evidence="2">Belongs to the synaptojanin family.</text>
</comment>
<dbReference type="OrthoDB" id="405996at2759"/>
<dbReference type="GO" id="GO:0043813">
    <property type="term" value="F:phosphatidylinositol-3,5-bisphosphate 5-phosphatase activity"/>
    <property type="evidence" value="ECO:0007669"/>
    <property type="project" value="TreeGrafter"/>
</dbReference>
<dbReference type="PROSITE" id="PS50275">
    <property type="entry name" value="SAC"/>
    <property type="match status" value="1"/>
</dbReference>
<dbReference type="GO" id="GO:0016020">
    <property type="term" value="C:membrane"/>
    <property type="evidence" value="ECO:0007669"/>
    <property type="project" value="TreeGrafter"/>
</dbReference>
<dbReference type="GO" id="GO:0046856">
    <property type="term" value="P:phosphatidylinositol dephosphorylation"/>
    <property type="evidence" value="ECO:0007669"/>
    <property type="project" value="InterPro"/>
</dbReference>
<comment type="similarity">
    <text evidence="3">In the central section; belongs to the inositol 1,4,5-trisphosphate 5-phosphatase family.</text>
</comment>
<sequence length="1013" mass="116238">MRLYLNERPRTFIITSNSYALIIRHPFPKYKDKGFKKRISAHNKNKTNSNSNKVVVEFIEKEYLDLTACRDITPRRSKLSGFLGLLNVKGGIYLGFITNEELVASPTINEKIYRITGAEFYCLNNDEFDYLIGDNDDNGQDRERSGSEYPAGSVRKLLSSGAFFYSHEFDVTSNIQERGVSSGFNNPEFKLIADSHYFKRFQWNGFMMSELMEFRNRLSQFEQRQIDSNGFFIIIARGYAKSVNTTIGEEEALMTLISKQACAKEGPLFGDWGCDGNGYVSNYVETEIIIYTERFCLSYIVISGNVPIYWETESTFTKKSIITAKNGKRIIFPRSFEASQHAFTRHFDDLASQFGDVHILNTLSEDPKSHKGILSSAYIDQIQYFNKSRSEDLYDNDEFNYKLLYTHVPITTSRMKKIGYSGQNPYDIISLLSNSIINFGALFYDQSEGTFIGKQLGVFRVNSFDSLSKANFLSKVICQEVIELAFRDMGISLDRDVYSKHAQLWSESEEYISKLTVNFISNSDKLQASSARSTTSSMKSHITKKYLSSVVDTKPKETAILKLLGRLQDQINLSLHNPIHDYVSRELNRYTQEYTSYLDISIFSSTFNVNGSIYDGDIEGWLFPKKYPMGQSYDLVLIGLQEIVELNPGQMMNVDFRNKSLWERKILKCLSDKNPENCRYIVMWSGQLGGLALLLYVKEDKLKHISNVECSFKKTGLGGVAANKGGVSVSFKFADNTFCFVSSHLAAGLSNVEERHQNYKTLAKGIQFSKNRRIKDHDAVIWLGDFNYRIGLPNEQVRPLIHQKAFYKLFEFDQLNKQMANGATFPFFDEMEIQFPPTYKFDNGTKEYDTGEKQRIPAWTDRILYQSRKNIIKPLVYYCDEELIFSDHRPVFAMFSATVKLINQSVKEMLSNELYENYKKKYGGINNILTSNVTYLFEDDEESGNLPAPSSDKSKWWLEGGKAAKVIIPELHVLPTDGDYLVFNPKCPQNPFEETNEPEFVSKSQLLRMLRDK</sequence>
<evidence type="ECO:0000256" key="2">
    <source>
        <dbReference type="ARBA" id="ARBA00008943"/>
    </source>
</evidence>
<dbReference type="RefSeq" id="XP_049261883.1">
    <property type="nucleotide sequence ID" value="XM_049408802.1"/>
</dbReference>
<evidence type="ECO:0000256" key="4">
    <source>
        <dbReference type="ARBA" id="ARBA00013044"/>
    </source>
</evidence>
<dbReference type="Proteomes" id="UP000694255">
    <property type="component" value="Unassembled WGS sequence"/>
</dbReference>
<dbReference type="EC" id="3.1.3.36" evidence="4"/>
<reference evidence="10 11" key="1">
    <citation type="journal article" date="2021" name="DNA Res.">
        <title>Genome analysis of Candida subhashii reveals its hybrid nature and dual mitochondrial genome conformations.</title>
        <authorList>
            <person name="Mixao V."/>
            <person name="Hegedusova E."/>
            <person name="Saus E."/>
            <person name="Pryszcz L.P."/>
            <person name="Cillingova A."/>
            <person name="Nosek J."/>
            <person name="Gabaldon T."/>
        </authorList>
    </citation>
    <scope>NUCLEOTIDE SEQUENCE [LARGE SCALE GENOMIC DNA]</scope>
    <source>
        <strain evidence="10 11">CBS 10753</strain>
    </source>
</reference>
<dbReference type="InterPro" id="IPR002013">
    <property type="entry name" value="SAC_dom"/>
</dbReference>
<dbReference type="GO" id="GO:0004439">
    <property type="term" value="F:phosphatidylinositol-4,5-bisphosphate 5-phosphatase activity"/>
    <property type="evidence" value="ECO:0007669"/>
    <property type="project" value="UniProtKB-EC"/>
</dbReference>
<dbReference type="FunFam" id="3.60.10.10:FF:000029">
    <property type="entry name" value="Inositol polyphosphate 5-phosphatase"/>
    <property type="match status" value="1"/>
</dbReference>
<evidence type="ECO:0000256" key="8">
    <source>
        <dbReference type="ARBA" id="ARBA00022927"/>
    </source>
</evidence>
<feature type="domain" description="SAC" evidence="9">
    <location>
        <begin position="154"/>
        <end position="518"/>
    </location>
</feature>
<dbReference type="SMART" id="SM00128">
    <property type="entry name" value="IPPc"/>
    <property type="match status" value="1"/>
</dbReference>
<keyword evidence="8" id="KW-0653">Protein transport</keyword>
<comment type="subcellular location">
    <subcellularLocation>
        <location evidence="1">Cytoplasm</location>
    </subcellularLocation>
</comment>
<dbReference type="GeneID" id="73471603"/>
<evidence type="ECO:0000256" key="1">
    <source>
        <dbReference type="ARBA" id="ARBA00004496"/>
    </source>
</evidence>
<dbReference type="AlphaFoldDB" id="A0A8J5QHW6"/>
<protein>
    <recommendedName>
        <fullName evidence="4">phosphoinositide 5-phosphatase</fullName>
        <ecNumber evidence="4">3.1.3.36</ecNumber>
    </recommendedName>
</protein>
<dbReference type="Pfam" id="PF02383">
    <property type="entry name" value="Syja_N"/>
    <property type="match status" value="1"/>
</dbReference>